<dbReference type="Proteomes" id="UP000018769">
    <property type="component" value="Chromosome I"/>
</dbReference>
<dbReference type="STRING" id="673862.BABL1_gene_968"/>
<evidence type="ECO:0000313" key="9">
    <source>
        <dbReference type="EMBL" id="CDK30274.1"/>
    </source>
</evidence>
<keyword evidence="5 8" id="KW-1133">Transmembrane helix</keyword>
<evidence type="ECO:0000313" key="10">
    <source>
        <dbReference type="Proteomes" id="UP000018769"/>
    </source>
</evidence>
<dbReference type="KEGG" id="dpb:BABL1_gene_968"/>
<evidence type="ECO:0000256" key="2">
    <source>
        <dbReference type="ARBA" id="ARBA00022448"/>
    </source>
</evidence>
<proteinExistence type="predicted"/>
<protein>
    <submittedName>
        <fullName evidence="9">Trk-type K+ transport system membrane component</fullName>
    </submittedName>
</protein>
<keyword evidence="7 8" id="KW-0472">Membrane</keyword>
<dbReference type="eggNOG" id="COG0168">
    <property type="taxonomic scope" value="Bacteria"/>
</dbReference>
<feature type="transmembrane region" description="Helical" evidence="8">
    <location>
        <begin position="228"/>
        <end position="247"/>
    </location>
</feature>
<dbReference type="GO" id="GO:0005886">
    <property type="term" value="C:plasma membrane"/>
    <property type="evidence" value="ECO:0007669"/>
    <property type="project" value="UniProtKB-SubCell"/>
</dbReference>
<feature type="transmembrane region" description="Helical" evidence="8">
    <location>
        <begin position="400"/>
        <end position="424"/>
    </location>
</feature>
<feature type="transmembrane region" description="Helical" evidence="8">
    <location>
        <begin position="284"/>
        <end position="302"/>
    </location>
</feature>
<keyword evidence="6" id="KW-0406">Ion transport</keyword>
<dbReference type="GO" id="GO:0008324">
    <property type="term" value="F:monoatomic cation transmembrane transporter activity"/>
    <property type="evidence" value="ECO:0007669"/>
    <property type="project" value="InterPro"/>
</dbReference>
<dbReference type="AlphaFoldDB" id="V6DFE6"/>
<evidence type="ECO:0000256" key="5">
    <source>
        <dbReference type="ARBA" id="ARBA00022989"/>
    </source>
</evidence>
<keyword evidence="4 8" id="KW-0812">Transmembrane</keyword>
<feature type="transmembrane region" description="Helical" evidence="8">
    <location>
        <begin position="308"/>
        <end position="326"/>
    </location>
</feature>
<dbReference type="RefSeq" id="WP_023791187.1">
    <property type="nucleotide sequence ID" value="NC_023003.1"/>
</dbReference>
<evidence type="ECO:0000256" key="1">
    <source>
        <dbReference type="ARBA" id="ARBA00004651"/>
    </source>
</evidence>
<dbReference type="GO" id="GO:0030001">
    <property type="term" value="P:metal ion transport"/>
    <property type="evidence" value="ECO:0007669"/>
    <property type="project" value="UniProtKB-ARBA"/>
</dbReference>
<keyword evidence="10" id="KW-1185">Reference proteome</keyword>
<evidence type="ECO:0000256" key="7">
    <source>
        <dbReference type="ARBA" id="ARBA00023136"/>
    </source>
</evidence>
<evidence type="ECO:0000256" key="8">
    <source>
        <dbReference type="SAM" id="Phobius"/>
    </source>
</evidence>
<name>V6DFE6_9BACT</name>
<keyword evidence="2" id="KW-0813">Transport</keyword>
<evidence type="ECO:0000256" key="6">
    <source>
        <dbReference type="ARBA" id="ARBA00023065"/>
    </source>
</evidence>
<feature type="transmembrane region" description="Helical" evidence="8">
    <location>
        <begin position="253"/>
        <end position="272"/>
    </location>
</feature>
<keyword evidence="3" id="KW-1003">Cell membrane</keyword>
<gene>
    <name evidence="9" type="primary">ktrB</name>
    <name evidence="9" type="ORF">BABL1_gene_968</name>
</gene>
<feature type="transmembrane region" description="Helical" evidence="8">
    <location>
        <begin position="347"/>
        <end position="367"/>
    </location>
</feature>
<feature type="transmembrane region" description="Helical" evidence="8">
    <location>
        <begin position="71"/>
        <end position="94"/>
    </location>
</feature>
<dbReference type="EMBL" id="HG793133">
    <property type="protein sequence ID" value="CDK30274.1"/>
    <property type="molecule type" value="Genomic_DNA"/>
</dbReference>
<organism evidence="9 10">
    <name type="scientific">Candidatus Babela massiliensis</name>
    <dbReference type="NCBI Taxonomy" id="673862"/>
    <lineage>
        <taxon>Bacteria</taxon>
        <taxon>Candidatus Babelota</taxon>
        <taxon>Candidatus Babeliae</taxon>
        <taxon>Candidatus Babeliales</taxon>
        <taxon>Candidatus Babeliaceae</taxon>
        <taxon>Candidatus Babela</taxon>
    </lineage>
</organism>
<comment type="subcellular location">
    <subcellularLocation>
        <location evidence="1">Cell membrane</location>
        <topology evidence="1">Multi-pass membrane protein</topology>
    </subcellularLocation>
</comment>
<accession>V6DFE6</accession>
<feature type="transmembrane region" description="Helical" evidence="8">
    <location>
        <begin position="12"/>
        <end position="32"/>
    </location>
</feature>
<dbReference type="InterPro" id="IPR003445">
    <property type="entry name" value="Cat_transpt"/>
</dbReference>
<evidence type="ECO:0000256" key="4">
    <source>
        <dbReference type="ARBA" id="ARBA00022692"/>
    </source>
</evidence>
<evidence type="ECO:0000256" key="3">
    <source>
        <dbReference type="ARBA" id="ARBA00022475"/>
    </source>
</evidence>
<dbReference type="PANTHER" id="PTHR32024:SF1">
    <property type="entry name" value="KTR SYSTEM POTASSIUM UPTAKE PROTEIN B"/>
    <property type="match status" value="1"/>
</dbReference>
<sequence length="443" mass="49401">MFVYRQRTFSKIVIFSIILAIIIGTALLKLPISQNIPVPLLDCLFTATSSISVTGILTVPFDSFTLFGKIIIALLIQIGGIGLVTLYLFLFTLFSSKLAITTKIMVGQIFELESLKNIKQVLSFIILFTLTLESIGALIIYFIISSNYSTKEAIFHSIFHSISSFCSAGLSSFENNMINFQQNIPMLLITGILILSGTLGFIMWYELFLYIKNRINHKRLSLSLTTKVILSTTTALILVATLLLIMLESYNFFDFKSFGITLLNMLFNAISYRSTGFTTINLEHAQIATIFLILIYGFIGSSPGSTGGGIKVTTFAIFIATIRSVIKSRTSIELKMRKIPQDEIFKALAILSLSFSWIIFCTFILLLTEKDKNFSQLFFETLSTFATLGVATDTTPQLSIYGKLIVIANMIVGRIGTLTILLAFEKGNEKPELKYPEERITIN</sequence>
<feature type="transmembrane region" description="Helical" evidence="8">
    <location>
        <begin position="121"/>
        <end position="144"/>
    </location>
</feature>
<dbReference type="Pfam" id="PF02386">
    <property type="entry name" value="TrkH"/>
    <property type="match status" value="1"/>
</dbReference>
<dbReference type="HOGENOM" id="CLU_026429_0_1_7"/>
<dbReference type="PANTHER" id="PTHR32024">
    <property type="entry name" value="TRK SYSTEM POTASSIUM UPTAKE PROTEIN TRKG-RELATED"/>
    <property type="match status" value="1"/>
</dbReference>
<dbReference type="OrthoDB" id="9810952at2"/>
<reference evidence="9 10" key="1">
    <citation type="journal article" date="2015" name="Biol. Direct">
        <title>Babela massiliensis, a representative of a widespread bacterial phylum with unusual adaptations to parasitism in amoebae.</title>
        <authorList>
            <person name="Pagnier I."/>
            <person name="Yutin N."/>
            <person name="Croce O."/>
            <person name="Makarova K.S."/>
            <person name="Wolf Y.I."/>
            <person name="Benamar S."/>
            <person name="Raoult D."/>
            <person name="Koonin E.V."/>
            <person name="La Scola B."/>
        </authorList>
    </citation>
    <scope>NUCLEOTIDE SEQUENCE [LARGE SCALE GENOMIC DNA]</scope>
    <source>
        <strain evidence="10">BABL1</strain>
    </source>
</reference>
<feature type="transmembrane region" description="Helical" evidence="8">
    <location>
        <begin position="185"/>
        <end position="207"/>
    </location>
</feature>